<reference evidence="2 3" key="1">
    <citation type="submission" date="2017-07" db="EMBL/GenBank/DDBJ databases">
        <title>Complete genome sequence of Actinoalloteichus hoggarensis DSM 45943, type strain of Actinoalloteichus hoggarensis.</title>
        <authorList>
            <person name="Ruckert C."/>
            <person name="Nouioui I."/>
            <person name="Willmese J."/>
            <person name="van Wezel G."/>
            <person name="Klenk H.-P."/>
            <person name="Kalinowski J."/>
            <person name="Zotchev S.B."/>
        </authorList>
    </citation>
    <scope>NUCLEOTIDE SEQUENCE [LARGE SCALE GENOMIC DNA]</scope>
    <source>
        <strain evidence="2 3">DSM 45943</strain>
    </source>
</reference>
<name>A0A221W1R9_9PSEU</name>
<dbReference type="Proteomes" id="UP000204221">
    <property type="component" value="Chromosome"/>
</dbReference>
<organism evidence="2 3">
    <name type="scientific">Actinoalloteichus hoggarensis</name>
    <dbReference type="NCBI Taxonomy" id="1470176"/>
    <lineage>
        <taxon>Bacteria</taxon>
        <taxon>Bacillati</taxon>
        <taxon>Actinomycetota</taxon>
        <taxon>Actinomycetes</taxon>
        <taxon>Pseudonocardiales</taxon>
        <taxon>Pseudonocardiaceae</taxon>
        <taxon>Actinoalloteichus</taxon>
    </lineage>
</organism>
<keyword evidence="3" id="KW-1185">Reference proteome</keyword>
<sequence length="99" mass="10395">MQRADRPRRMPLSGVGGSDARRRSDAGSGTRRRREPTAGAPEHTGRPVTHAHRRVPAARQEARSPSSASLGTTGATPSIQEAGDPVVGITMTVCTPRSA</sequence>
<feature type="region of interest" description="Disordered" evidence="1">
    <location>
        <begin position="1"/>
        <end position="85"/>
    </location>
</feature>
<dbReference type="KEGG" id="ahg:AHOG_10555"/>
<evidence type="ECO:0000313" key="3">
    <source>
        <dbReference type="Proteomes" id="UP000204221"/>
    </source>
</evidence>
<feature type="compositionally biased region" description="Polar residues" evidence="1">
    <location>
        <begin position="63"/>
        <end position="79"/>
    </location>
</feature>
<accession>A0A221W1R9</accession>
<protein>
    <submittedName>
        <fullName evidence="2">Uncharacterized protein</fullName>
    </submittedName>
</protein>
<dbReference type="AlphaFoldDB" id="A0A221W1R9"/>
<evidence type="ECO:0000256" key="1">
    <source>
        <dbReference type="SAM" id="MobiDB-lite"/>
    </source>
</evidence>
<gene>
    <name evidence="2" type="ORF">AHOG_10555</name>
</gene>
<proteinExistence type="predicted"/>
<dbReference type="EMBL" id="CP022521">
    <property type="protein sequence ID" value="ASO19754.1"/>
    <property type="molecule type" value="Genomic_DNA"/>
</dbReference>
<evidence type="ECO:0000313" key="2">
    <source>
        <dbReference type="EMBL" id="ASO19754.1"/>
    </source>
</evidence>